<evidence type="ECO:0000313" key="3">
    <source>
        <dbReference type="EMBL" id="KAG0264983.1"/>
    </source>
</evidence>
<reference evidence="3" key="1">
    <citation type="journal article" date="2020" name="Fungal Divers.">
        <title>Resolving the Mortierellaceae phylogeny through synthesis of multi-gene phylogenetics and phylogenomics.</title>
        <authorList>
            <person name="Vandepol N."/>
            <person name="Liber J."/>
            <person name="Desiro A."/>
            <person name="Na H."/>
            <person name="Kennedy M."/>
            <person name="Barry K."/>
            <person name="Grigoriev I.V."/>
            <person name="Miller A.N."/>
            <person name="O'Donnell K."/>
            <person name="Stajich J.E."/>
            <person name="Bonito G."/>
        </authorList>
    </citation>
    <scope>NUCLEOTIDE SEQUENCE</scope>
    <source>
        <strain evidence="3">KOD948</strain>
    </source>
</reference>
<dbReference type="EMBL" id="JAAAJA010000040">
    <property type="protein sequence ID" value="KAG0264983.1"/>
    <property type="molecule type" value="Genomic_DNA"/>
</dbReference>
<feature type="region of interest" description="Disordered" evidence="1">
    <location>
        <begin position="373"/>
        <end position="419"/>
    </location>
</feature>
<evidence type="ECO:0000256" key="1">
    <source>
        <dbReference type="SAM" id="MobiDB-lite"/>
    </source>
</evidence>
<dbReference type="Pfam" id="PF12550">
    <property type="entry name" value="GCR1_C"/>
    <property type="match status" value="1"/>
</dbReference>
<evidence type="ECO:0000313" key="4">
    <source>
        <dbReference type="Proteomes" id="UP000726737"/>
    </source>
</evidence>
<feature type="compositionally biased region" description="Basic residues" evidence="1">
    <location>
        <begin position="373"/>
        <end position="383"/>
    </location>
</feature>
<dbReference type="InterPro" id="IPR022210">
    <property type="entry name" value="TF_GCR1-like"/>
</dbReference>
<feature type="domain" description="Transcription activator GCR1-like" evidence="2">
    <location>
        <begin position="284"/>
        <end position="354"/>
    </location>
</feature>
<dbReference type="OrthoDB" id="2431831at2759"/>
<dbReference type="Proteomes" id="UP000726737">
    <property type="component" value="Unassembled WGS sequence"/>
</dbReference>
<feature type="region of interest" description="Disordered" evidence="1">
    <location>
        <begin position="220"/>
        <end position="240"/>
    </location>
</feature>
<feature type="compositionally biased region" description="Low complexity" evidence="1">
    <location>
        <begin position="223"/>
        <end position="240"/>
    </location>
</feature>
<comment type="caution">
    <text evidence="3">The sequence shown here is derived from an EMBL/GenBank/DDBJ whole genome shotgun (WGS) entry which is preliminary data.</text>
</comment>
<keyword evidence="4" id="KW-1185">Reference proteome</keyword>
<organism evidence="3 4">
    <name type="scientific">Mortierella polycephala</name>
    <dbReference type="NCBI Taxonomy" id="41804"/>
    <lineage>
        <taxon>Eukaryota</taxon>
        <taxon>Fungi</taxon>
        <taxon>Fungi incertae sedis</taxon>
        <taxon>Mucoromycota</taxon>
        <taxon>Mortierellomycotina</taxon>
        <taxon>Mortierellomycetes</taxon>
        <taxon>Mortierellales</taxon>
        <taxon>Mortierellaceae</taxon>
        <taxon>Mortierella</taxon>
    </lineage>
</organism>
<name>A0A9P6QFT4_9FUNG</name>
<evidence type="ECO:0000259" key="2">
    <source>
        <dbReference type="Pfam" id="PF12550"/>
    </source>
</evidence>
<feature type="compositionally biased region" description="Acidic residues" evidence="1">
    <location>
        <begin position="394"/>
        <end position="407"/>
    </location>
</feature>
<protein>
    <recommendedName>
        <fullName evidence="2">Transcription activator GCR1-like domain-containing protein</fullName>
    </recommendedName>
</protein>
<gene>
    <name evidence="3" type="ORF">BG011_005739</name>
</gene>
<accession>A0A9P6QFT4</accession>
<sequence>MSTKSLLKYPARYHQLRDKPMSTKNLHRYLSLSTKMETSIRSGLDNIVRDTLMQDAPDHGNSLIQSILDTTRAAATICGISLPIMRAATKSSQPGSFKTTVSHHPIDDLLCFSIQKAQREGRAKEVSGILVDPLLASLLGSQLQFIRILSQKIAVATSTGASPLLFPQIPETAPCLDTPVPTATPVASHPSSPSLPSLPIMVTVKQVQAQIRKGSHATLPSLSVTPTKAKPTSTAAPTKVKPTSTVALQFHTPAPFKVDEFQILEQGEVPRHIGDAPQHHISLEAKTVRDILTQWRFGVDGIPPLQELNSNFGTKWRYKSERNLYQTRRCIVREFIRLVKEDHLAEEDSLERLQQQLGQQSFNDLATTIIKHKKRKGVRRSSRNKGDFKPSDSDYTDGSDNDDDDDSDKGYAPSLSAKIESSSSAINKQPIAVNIESKWAMDEVLACGKRTNSTASIFHLRFAKPKPIYLFSKTNKDTSTNESATESGVTAIYTAAKRDSTPAVIPVPYKKRRQLI</sequence>
<proteinExistence type="predicted"/>
<dbReference type="AlphaFoldDB" id="A0A9P6QFT4"/>